<reference evidence="4 5" key="1">
    <citation type="submission" date="2019-03" db="EMBL/GenBank/DDBJ databases">
        <title>San Antonio Military Medical Center submission to MRSN (WRAIR), pending publication.</title>
        <authorList>
            <person name="Blyth D.M."/>
            <person name="Mccarthy S.L."/>
            <person name="Schall S.E."/>
            <person name="Stam J.A."/>
            <person name="Ong A.C."/>
            <person name="Mcgann P.T."/>
        </authorList>
    </citation>
    <scope>NUCLEOTIDE SEQUENCE [LARGE SCALE GENOMIC DNA]</scope>
    <source>
        <strain evidence="4 5">MRSN571793</strain>
    </source>
</reference>
<evidence type="ECO:0000313" key="4">
    <source>
        <dbReference type="EMBL" id="TFD98558.1"/>
    </source>
</evidence>
<dbReference type="Gene3D" id="3.40.50.2000">
    <property type="entry name" value="Glycogen Phosphorylase B"/>
    <property type="match status" value="2"/>
</dbReference>
<dbReference type="GO" id="GO:0016757">
    <property type="term" value="F:glycosyltransferase activity"/>
    <property type="evidence" value="ECO:0007669"/>
    <property type="project" value="InterPro"/>
</dbReference>
<gene>
    <name evidence="4" type="ORF">E2605_00305</name>
</gene>
<evidence type="ECO:0000259" key="2">
    <source>
        <dbReference type="Pfam" id="PF00534"/>
    </source>
</evidence>
<comment type="caution">
    <text evidence="4">The sequence shown here is derived from an EMBL/GenBank/DDBJ whole genome shotgun (WGS) entry which is preliminary data.</text>
</comment>
<dbReference type="PANTHER" id="PTHR46401:SF2">
    <property type="entry name" value="GLYCOSYLTRANSFERASE WBBK-RELATED"/>
    <property type="match status" value="1"/>
</dbReference>
<dbReference type="Pfam" id="PF00534">
    <property type="entry name" value="Glycos_transf_1"/>
    <property type="match status" value="1"/>
</dbReference>
<dbReference type="InterPro" id="IPR001296">
    <property type="entry name" value="Glyco_trans_1"/>
</dbReference>
<dbReference type="STRING" id="1121485.GCA_000426485_00822"/>
<feature type="domain" description="Glycosyltransferase subfamily 4-like N-terminal" evidence="3">
    <location>
        <begin position="16"/>
        <end position="193"/>
    </location>
</feature>
<dbReference type="RefSeq" id="WP_134435163.1">
    <property type="nucleotide sequence ID" value="NZ_SOML01000001.1"/>
</dbReference>
<protein>
    <submittedName>
        <fullName evidence="4">Glycosyltransferase family 1 protein</fullName>
    </submittedName>
</protein>
<accession>A0A4Y8L909</accession>
<dbReference type="Proteomes" id="UP000297861">
    <property type="component" value="Unassembled WGS sequence"/>
</dbReference>
<dbReference type="PANTHER" id="PTHR46401">
    <property type="entry name" value="GLYCOSYLTRANSFERASE WBBK-RELATED"/>
    <property type="match status" value="1"/>
</dbReference>
<evidence type="ECO:0000256" key="1">
    <source>
        <dbReference type="ARBA" id="ARBA00022679"/>
    </source>
</evidence>
<feature type="domain" description="Glycosyl transferase family 1" evidence="2">
    <location>
        <begin position="210"/>
        <end position="362"/>
    </location>
</feature>
<dbReference type="GO" id="GO:0009103">
    <property type="term" value="P:lipopolysaccharide biosynthetic process"/>
    <property type="evidence" value="ECO:0007669"/>
    <property type="project" value="TreeGrafter"/>
</dbReference>
<dbReference type="OrthoDB" id="9801609at2"/>
<dbReference type="SUPFAM" id="SSF53756">
    <property type="entry name" value="UDP-Glycosyltransferase/glycogen phosphorylase"/>
    <property type="match status" value="1"/>
</dbReference>
<dbReference type="CDD" id="cd03809">
    <property type="entry name" value="GT4_MtfB-like"/>
    <property type="match status" value="1"/>
</dbReference>
<keyword evidence="1 4" id="KW-0808">Transferase</keyword>
<evidence type="ECO:0000259" key="3">
    <source>
        <dbReference type="Pfam" id="PF13439"/>
    </source>
</evidence>
<evidence type="ECO:0000313" key="5">
    <source>
        <dbReference type="Proteomes" id="UP000297861"/>
    </source>
</evidence>
<name>A0A4Y8L909_9BACT</name>
<keyword evidence="5" id="KW-1185">Reference proteome</keyword>
<sequence>MKVLYDHQIFEHQRIGGVSRYFAEIIRNMPDDIDVEVSVQYSFNEYLKGLDIPFTWKDQLISYYSFLPNFNFKGKRQLYAYLQKNNPEKYPDYFKVNKQKSIESIQKGDYDIFHPTFFEDYYLDYLNGKPYVLTVHDMIIELYPEFINSPLFIQRKKRLVDNAAHIIAVSENTKLDIIQVFGTAEDKISVVYHASSLSDEGKIPSGLPFKYLLYVGDRRMGYKNFNFFVSSIKPLLSEYNDLHIVCTGDKFTDDELIFFRQLGLEDCMHIIFARDNEMYRLYQSAQMFIYPSYYEGFGIPVLEAFQAGCPLVLANASCFPEVAQDAGLYFNPKSPVELRSAVREILDNKEVGDTLIAKGRKRLSDFSWQKSAVQTSEIYRKVLNERS</sequence>
<dbReference type="EMBL" id="SOML01000001">
    <property type="protein sequence ID" value="TFD98558.1"/>
    <property type="molecule type" value="Genomic_DNA"/>
</dbReference>
<dbReference type="InterPro" id="IPR028098">
    <property type="entry name" value="Glyco_trans_4-like_N"/>
</dbReference>
<proteinExistence type="predicted"/>
<organism evidence="4 5">
    <name type="scientific">Dysgonomonas capnocytophagoides</name>
    <dbReference type="NCBI Taxonomy" id="45254"/>
    <lineage>
        <taxon>Bacteria</taxon>
        <taxon>Pseudomonadati</taxon>
        <taxon>Bacteroidota</taxon>
        <taxon>Bacteroidia</taxon>
        <taxon>Bacteroidales</taxon>
        <taxon>Dysgonomonadaceae</taxon>
        <taxon>Dysgonomonas</taxon>
    </lineage>
</organism>
<dbReference type="AlphaFoldDB" id="A0A4Y8L909"/>
<dbReference type="Pfam" id="PF13439">
    <property type="entry name" value="Glyco_transf_4"/>
    <property type="match status" value="1"/>
</dbReference>